<feature type="region of interest" description="Disordered" evidence="1">
    <location>
        <begin position="1"/>
        <end position="36"/>
    </location>
</feature>
<dbReference type="AlphaFoldDB" id="A0A7Y9H585"/>
<evidence type="ECO:0000256" key="1">
    <source>
        <dbReference type="SAM" id="MobiDB-lite"/>
    </source>
</evidence>
<keyword evidence="2" id="KW-0645">Protease</keyword>
<accession>A0A7Y9H585</accession>
<dbReference type="Gene3D" id="3.30.2010.20">
    <property type="match status" value="1"/>
</dbReference>
<protein>
    <submittedName>
        <fullName evidence="2">Putative Zn-dependent protease with MMP-like domain</fullName>
    </submittedName>
</protein>
<dbReference type="Pfam" id="PF06262">
    <property type="entry name" value="Zincin_1"/>
    <property type="match status" value="1"/>
</dbReference>
<dbReference type="Proteomes" id="UP000549911">
    <property type="component" value="Unassembled WGS sequence"/>
</dbReference>
<reference evidence="2 3" key="1">
    <citation type="submission" date="2020-07" db="EMBL/GenBank/DDBJ databases">
        <authorList>
            <person name="Partida-Martinez L."/>
            <person name="Huntemann M."/>
            <person name="Clum A."/>
            <person name="Wang J."/>
            <person name="Palaniappan K."/>
            <person name="Ritter S."/>
            <person name="Chen I.-M."/>
            <person name="Stamatis D."/>
            <person name="Reddy T."/>
            <person name="O'Malley R."/>
            <person name="Daum C."/>
            <person name="Shapiro N."/>
            <person name="Ivanova N."/>
            <person name="Kyrpides N."/>
            <person name="Woyke T."/>
        </authorList>
    </citation>
    <scope>NUCLEOTIDE SEQUENCE [LARGE SCALE GENOMIC DNA]</scope>
    <source>
        <strain evidence="2 3">AT2.17</strain>
    </source>
</reference>
<dbReference type="GO" id="GO:0006508">
    <property type="term" value="P:proteolysis"/>
    <property type="evidence" value="ECO:0007669"/>
    <property type="project" value="UniProtKB-KW"/>
</dbReference>
<reference evidence="2 3" key="2">
    <citation type="submission" date="2020-08" db="EMBL/GenBank/DDBJ databases">
        <title>The Agave Microbiome: Exploring the role of microbial communities in plant adaptations to desert environments.</title>
        <authorList>
            <person name="Partida-Martinez L.P."/>
        </authorList>
    </citation>
    <scope>NUCLEOTIDE SEQUENCE [LARGE SCALE GENOMIC DNA]</scope>
    <source>
        <strain evidence="2 3">AT2.17</strain>
    </source>
</reference>
<dbReference type="SUPFAM" id="SSF55486">
    <property type="entry name" value="Metalloproteases ('zincins'), catalytic domain"/>
    <property type="match status" value="1"/>
</dbReference>
<dbReference type="CDD" id="cd12954">
    <property type="entry name" value="MMP_TTHA0227_like_1"/>
    <property type="match status" value="1"/>
</dbReference>
<dbReference type="InterPro" id="IPR010428">
    <property type="entry name" value="Zincin_1"/>
</dbReference>
<gene>
    <name evidence="2" type="ORF">F4692_002597</name>
</gene>
<sequence>MEIGVEDTAGGTRTRTRDRRGRGMRGPGVLPHVPGTPALRTARQKFDQLVLDVVTPLDEKWQRHLGLVEYAVEDAPMLPDDWGDETVPLSSLVRGKGTAPTRLVLFRRPIEHRATNRDELEAMVHTVVVEQLAELLNLMPGQVDERYGDEP</sequence>
<organism evidence="2 3">
    <name type="scientific">Nocardioides cavernae</name>
    <dbReference type="NCBI Taxonomy" id="1921566"/>
    <lineage>
        <taxon>Bacteria</taxon>
        <taxon>Bacillati</taxon>
        <taxon>Actinomycetota</taxon>
        <taxon>Actinomycetes</taxon>
        <taxon>Propionibacteriales</taxon>
        <taxon>Nocardioidaceae</taxon>
        <taxon>Nocardioides</taxon>
    </lineage>
</organism>
<evidence type="ECO:0000313" key="2">
    <source>
        <dbReference type="EMBL" id="NYE37464.1"/>
    </source>
</evidence>
<dbReference type="RefSeq" id="WP_308645291.1">
    <property type="nucleotide sequence ID" value="NZ_JACCBW010000002.1"/>
</dbReference>
<proteinExistence type="predicted"/>
<dbReference type="InterPro" id="IPR038555">
    <property type="entry name" value="Zincin_1_sf"/>
</dbReference>
<dbReference type="GO" id="GO:0008233">
    <property type="term" value="F:peptidase activity"/>
    <property type="evidence" value="ECO:0007669"/>
    <property type="project" value="UniProtKB-KW"/>
</dbReference>
<feature type="compositionally biased region" description="Basic residues" evidence="1">
    <location>
        <begin position="14"/>
        <end position="23"/>
    </location>
</feature>
<keyword evidence="3" id="KW-1185">Reference proteome</keyword>
<evidence type="ECO:0000313" key="3">
    <source>
        <dbReference type="Proteomes" id="UP000549911"/>
    </source>
</evidence>
<dbReference type="EMBL" id="JACCBW010000002">
    <property type="protein sequence ID" value="NYE37464.1"/>
    <property type="molecule type" value="Genomic_DNA"/>
</dbReference>
<keyword evidence="2" id="KW-0378">Hydrolase</keyword>
<comment type="caution">
    <text evidence="2">The sequence shown here is derived from an EMBL/GenBank/DDBJ whole genome shotgun (WGS) entry which is preliminary data.</text>
</comment>
<name>A0A7Y9H585_9ACTN</name>